<sequence>WKTNPVTQLKWMYDYVKERYGTAQKAVAYHKAKGWYANGGDVSQEGLYGLAEGNQKEYVVPNPSVAGIDRTYAVIGQAAAYASSQGGLKQAAAAMSSANTGNISIKNVLDGKTISDASYPFDKALQANELTVSATGTAIRVG</sequence>
<dbReference type="AlphaFoldDB" id="A0A060C483"/>
<dbReference type="EMBL" id="KF122732">
    <property type="protein sequence ID" value="AIA90029.1"/>
    <property type="molecule type" value="Genomic_DNA"/>
</dbReference>
<evidence type="ECO:0000313" key="1">
    <source>
        <dbReference type="EMBL" id="AIA90029.1"/>
    </source>
</evidence>
<proteinExistence type="predicted"/>
<feature type="non-terminal residue" evidence="1">
    <location>
        <position position="142"/>
    </location>
</feature>
<feature type="non-terminal residue" evidence="1">
    <location>
        <position position="1"/>
    </location>
</feature>
<protein>
    <submittedName>
        <fullName evidence="1">CAZy families GH23 protein</fullName>
    </submittedName>
</protein>
<accession>A0A060C483</accession>
<organism evidence="1">
    <name type="scientific">uncultured Streptococcus sp</name>
    <dbReference type="NCBI Taxonomy" id="83427"/>
    <lineage>
        <taxon>Bacteria</taxon>
        <taxon>Bacillati</taxon>
        <taxon>Bacillota</taxon>
        <taxon>Bacilli</taxon>
        <taxon>Lactobacillales</taxon>
        <taxon>Streptococcaceae</taxon>
        <taxon>Streptococcus</taxon>
        <taxon>environmental samples</taxon>
    </lineage>
</organism>
<name>A0A060C483_9STRE</name>
<reference evidence="1" key="1">
    <citation type="journal article" date="2013" name="Environ. Microbiol.">
        <title>Seasonally variable intestinal metagenomes of the red palm weevil (Rhynchophorus ferrugineus).</title>
        <authorList>
            <person name="Jia S."/>
            <person name="Zhang X."/>
            <person name="Zhang G."/>
            <person name="Yin A."/>
            <person name="Zhang S."/>
            <person name="Li F."/>
            <person name="Wang L."/>
            <person name="Zhao D."/>
            <person name="Yun Q."/>
            <person name="Tala"/>
            <person name="Wang J."/>
            <person name="Sun G."/>
            <person name="Baabdullah M."/>
            <person name="Yu X."/>
            <person name="Hu S."/>
            <person name="Al-Mssallem I.S."/>
            <person name="Yu J."/>
        </authorList>
    </citation>
    <scope>NUCLEOTIDE SEQUENCE</scope>
</reference>